<dbReference type="SUPFAM" id="SSF49785">
    <property type="entry name" value="Galactose-binding domain-like"/>
    <property type="match status" value="4"/>
</dbReference>
<dbReference type="OrthoDB" id="5979835at2759"/>
<evidence type="ECO:0000259" key="1">
    <source>
        <dbReference type="PROSITE" id="PS50022"/>
    </source>
</evidence>
<dbReference type="FunCoup" id="A0A6P8I2A7">
    <property type="interactions" value="161"/>
</dbReference>
<keyword evidence="2" id="KW-1185">Reference proteome</keyword>
<reference evidence="3" key="1">
    <citation type="submission" date="2025-08" db="UniProtKB">
        <authorList>
            <consortium name="RefSeq"/>
        </authorList>
    </citation>
    <scope>IDENTIFICATION</scope>
    <source>
        <tissue evidence="3">Tentacle</tissue>
    </source>
</reference>
<evidence type="ECO:0000313" key="2">
    <source>
        <dbReference type="Proteomes" id="UP000515163"/>
    </source>
</evidence>
<dbReference type="RefSeq" id="XP_031558985.1">
    <property type="nucleotide sequence ID" value="XM_031703125.1"/>
</dbReference>
<dbReference type="InterPro" id="IPR008979">
    <property type="entry name" value="Galactose-bd-like_sf"/>
</dbReference>
<dbReference type="PANTHER" id="PTHR24543">
    <property type="entry name" value="MULTICOPPER OXIDASE-RELATED"/>
    <property type="match status" value="1"/>
</dbReference>
<feature type="domain" description="F5/8 type C" evidence="1">
    <location>
        <begin position="484"/>
        <end position="636"/>
    </location>
</feature>
<dbReference type="PROSITE" id="PS50022">
    <property type="entry name" value="FA58C_3"/>
    <property type="match status" value="4"/>
</dbReference>
<dbReference type="GeneID" id="116295340"/>
<name>A0A6P8I2A7_ACTTE</name>
<dbReference type="InterPro" id="IPR000421">
    <property type="entry name" value="FA58C"/>
</dbReference>
<protein>
    <submittedName>
        <fullName evidence="3">Hemocytin-like</fullName>
    </submittedName>
</protein>
<dbReference type="PROSITE" id="PS01285">
    <property type="entry name" value="FA58C_1"/>
    <property type="match status" value="4"/>
</dbReference>
<gene>
    <name evidence="3" type="primary">LOC116295340</name>
</gene>
<feature type="domain" description="F5/8 type C" evidence="1">
    <location>
        <begin position="177"/>
        <end position="327"/>
    </location>
</feature>
<dbReference type="FunFam" id="2.60.120.260:FF:000016">
    <property type="entry name" value="Contactin-associated protein-like 4 isoform 1"/>
    <property type="match status" value="4"/>
</dbReference>
<organism evidence="2 3">
    <name type="scientific">Actinia tenebrosa</name>
    <name type="common">Australian red waratah sea anemone</name>
    <dbReference type="NCBI Taxonomy" id="6105"/>
    <lineage>
        <taxon>Eukaryota</taxon>
        <taxon>Metazoa</taxon>
        <taxon>Cnidaria</taxon>
        <taxon>Anthozoa</taxon>
        <taxon>Hexacorallia</taxon>
        <taxon>Actiniaria</taxon>
        <taxon>Actiniidae</taxon>
        <taxon>Actinia</taxon>
    </lineage>
</organism>
<dbReference type="KEGG" id="aten:116295340"/>
<feature type="domain" description="F5/8 type C" evidence="1">
    <location>
        <begin position="20"/>
        <end position="171"/>
    </location>
</feature>
<dbReference type="SMART" id="SM00231">
    <property type="entry name" value="FA58C"/>
    <property type="match status" value="4"/>
</dbReference>
<dbReference type="Gene3D" id="2.60.120.260">
    <property type="entry name" value="Galactose-binding domain-like"/>
    <property type="match status" value="4"/>
</dbReference>
<evidence type="ECO:0000313" key="3">
    <source>
        <dbReference type="RefSeq" id="XP_031558985.1"/>
    </source>
</evidence>
<proteinExistence type="predicted"/>
<dbReference type="Proteomes" id="UP000515163">
    <property type="component" value="Unplaced"/>
</dbReference>
<dbReference type="CDD" id="cd00057">
    <property type="entry name" value="FA58C"/>
    <property type="match status" value="4"/>
</dbReference>
<feature type="domain" description="F5/8 type C" evidence="1">
    <location>
        <begin position="332"/>
        <end position="479"/>
    </location>
</feature>
<dbReference type="InParanoid" id="A0A6P8I2A7"/>
<sequence>MVSYRLETYGIDLQHVHESCSSAPLGLESGKMLDGQIQASSALDSNYLAVRSRLNTQRDGSLGGGWSPPANKNLIENSWIQVDFLQPTIVTHIGTQGRADLNEYVTKYAVQFGFDVHNLIDFENGKIFDGNIDQNTVKTNFLEIPIITRYIRVIPKEFYGHVTMRWELYGCVADFQCKVNVLGMKSKAISDSKISSSTALGANHSAVRSRLDTTVDNAGLGAWIPDPTDRNPWIQVELTKLNRVTRIDTQGRSDAPEWVKTYKLGFGLYKENTTFIDYENGKVFPANTDHNTTVTNDLDPPLTARFIRLYPLTFEVSRSLRWELYGCVPEPCDDPLGMQTGIILDKKITASSAFSSNTSASRGRLGLMMHDSLAGGWRAAENDNSPWIQIELSSETTVTRIAVQGRSDVSQWVKTYSLLYGIRDGKLHDYKNGTVFNASTDQNNVVSSILDPPILARYVRLLPQTYHGAVALRMELYGCLQEFCDQALGMQSRALPNESITASTSRSSGYEPFYARLGNRGEGVNLNGAWAPLEIAVNTSWIQVDLLQPTTVSRIATQGHPDLVQWVMDYSIEYGTIEGNLMEYENRLNEKVFKGNTDQNTIVFNVLDPPIFARYVRILPKSYQTYVSIRLELYGGCDSIGNKVVPVI</sequence>
<accession>A0A6P8I2A7</accession>
<dbReference type="AlphaFoldDB" id="A0A6P8I2A7"/>
<dbReference type="Pfam" id="PF00754">
    <property type="entry name" value="F5_F8_type_C"/>
    <property type="match status" value="4"/>
</dbReference>
<dbReference type="PROSITE" id="PS01286">
    <property type="entry name" value="FA58C_2"/>
    <property type="match status" value="3"/>
</dbReference>